<accession>A0A7I8D4Y2</accession>
<dbReference type="AlphaFoldDB" id="A0A7I8D4Y2"/>
<organism evidence="2 3">
    <name type="scientific">Solibaculum mannosilyticum</name>
    <dbReference type="NCBI Taxonomy" id="2780922"/>
    <lineage>
        <taxon>Bacteria</taxon>
        <taxon>Bacillati</taxon>
        <taxon>Bacillota</taxon>
        <taxon>Clostridia</taxon>
        <taxon>Eubacteriales</taxon>
        <taxon>Oscillospiraceae</taxon>
        <taxon>Solibaculum</taxon>
    </lineage>
</organism>
<evidence type="ECO:0000313" key="2">
    <source>
        <dbReference type="EMBL" id="BCI60842.1"/>
    </source>
</evidence>
<sequence length="404" mass="45121">MWGKQNKKSNTARDKPKKSTVGWLCSNSGYDTLCIPGYTRFLDCPEVQMAINKIADLVSSMTIYLMENTDDGDVRIVNDLSRKIDINPNRHMTRKTFISCVVRTLLGEGDGNAVILPKTRGGYLDDLIPLPPSQVTFQESGDSYVIQYSGKAYNPDELIHICINPSPENPFWGQGYRVALKDVAQSLKQATATKKGFMADKWKPSLIVKVEATADEFSNKEARRKFADEYLSTQEAGEPWIIPSDLLAIEQVKPLSLNDLAINDAVTLDKKTVAAILDVPSFVVGAGSYNKDEYNNLISTKILSIARAIEQEFTKKLLSSRHWYFRFNPRALYAYNINELASVGKEMFVRGIMTGNEVRDWIGLSPKPGLSQLTILENYIPLDKIANQSKLMGGDENGSENETI</sequence>
<dbReference type="RefSeq" id="WP_215532923.1">
    <property type="nucleotide sequence ID" value="NZ_AP023321.1"/>
</dbReference>
<keyword evidence="3" id="KW-1185">Reference proteome</keyword>
<dbReference type="InterPro" id="IPR006427">
    <property type="entry name" value="Portal_HK97"/>
</dbReference>
<gene>
    <name evidence="2" type="primary">pi231</name>
    <name evidence="2" type="ORF">C12CBH8_14810</name>
</gene>
<proteinExistence type="predicted"/>
<evidence type="ECO:0000313" key="3">
    <source>
        <dbReference type="Proteomes" id="UP000593890"/>
    </source>
</evidence>
<dbReference type="InterPro" id="IPR006944">
    <property type="entry name" value="Phage/GTA_portal"/>
</dbReference>
<dbReference type="KEGG" id="sman:C12CBH8_14810"/>
<evidence type="ECO:0000256" key="1">
    <source>
        <dbReference type="SAM" id="MobiDB-lite"/>
    </source>
</evidence>
<protein>
    <submittedName>
        <fullName evidence="2">Phage portal protein</fullName>
    </submittedName>
</protein>
<reference evidence="3" key="1">
    <citation type="submission" date="2020-07" db="EMBL/GenBank/DDBJ databases">
        <title>Complete genome sequencing of Clostridia bacterium strain 12CBH8.</title>
        <authorList>
            <person name="Sakamoto M."/>
            <person name="Murakami T."/>
            <person name="Mori H."/>
        </authorList>
    </citation>
    <scope>NUCLEOTIDE SEQUENCE [LARGE SCALE GENOMIC DNA]</scope>
    <source>
        <strain evidence="3">12CBH8</strain>
    </source>
</reference>
<name>A0A7I8D4Y2_9FIRM</name>
<dbReference type="Pfam" id="PF04860">
    <property type="entry name" value="Phage_portal"/>
    <property type="match status" value="1"/>
</dbReference>
<feature type="region of interest" description="Disordered" evidence="1">
    <location>
        <begin position="1"/>
        <end position="20"/>
    </location>
</feature>
<dbReference type="NCBIfam" id="TIGR01537">
    <property type="entry name" value="portal_HK97"/>
    <property type="match status" value="1"/>
</dbReference>
<dbReference type="Proteomes" id="UP000593890">
    <property type="component" value="Chromosome"/>
</dbReference>
<dbReference type="EMBL" id="AP023321">
    <property type="protein sequence ID" value="BCI60842.1"/>
    <property type="molecule type" value="Genomic_DNA"/>
</dbReference>